<dbReference type="RefSeq" id="WP_390424301.1">
    <property type="nucleotide sequence ID" value="NZ_BAABZQ010000001.1"/>
</dbReference>
<keyword evidence="8" id="KW-1185">Reference proteome</keyword>
<organism evidence="7 8">
    <name type="scientific">Blautia parvula</name>
    <dbReference type="NCBI Taxonomy" id="2877527"/>
    <lineage>
        <taxon>Bacteria</taxon>
        <taxon>Bacillati</taxon>
        <taxon>Bacillota</taxon>
        <taxon>Clostridia</taxon>
        <taxon>Lachnospirales</taxon>
        <taxon>Lachnospiraceae</taxon>
        <taxon>Blautia</taxon>
    </lineage>
</organism>
<dbReference type="GO" id="GO:0008233">
    <property type="term" value="F:peptidase activity"/>
    <property type="evidence" value="ECO:0007669"/>
    <property type="project" value="UniProtKB-KW"/>
</dbReference>
<evidence type="ECO:0000256" key="6">
    <source>
        <dbReference type="RuleBase" id="RU003567"/>
    </source>
</evidence>
<protein>
    <recommendedName>
        <fullName evidence="6">ATP-dependent Clp protease proteolytic subunit</fullName>
    </recommendedName>
</protein>
<dbReference type="GO" id="GO:0006508">
    <property type="term" value="P:proteolysis"/>
    <property type="evidence" value="ECO:0007669"/>
    <property type="project" value="UniProtKB-KW"/>
</dbReference>
<comment type="similarity">
    <text evidence="1 6">Belongs to the peptidase S14 family.</text>
</comment>
<evidence type="ECO:0000256" key="1">
    <source>
        <dbReference type="ARBA" id="ARBA00007039"/>
    </source>
</evidence>
<dbReference type="Proteomes" id="UP001600941">
    <property type="component" value="Unassembled WGS sequence"/>
</dbReference>
<evidence type="ECO:0000256" key="2">
    <source>
        <dbReference type="ARBA" id="ARBA00022490"/>
    </source>
</evidence>
<dbReference type="PANTHER" id="PTHR10381:SF70">
    <property type="entry name" value="ATP-DEPENDENT CLP PROTEASE PROTEOLYTIC SUBUNIT"/>
    <property type="match status" value="1"/>
</dbReference>
<accession>A0ABQ0BVM1</accession>
<dbReference type="Pfam" id="PF00574">
    <property type="entry name" value="CLP_protease"/>
    <property type="match status" value="1"/>
</dbReference>
<proteinExistence type="inferred from homology"/>
<dbReference type="NCBIfam" id="NF045542">
    <property type="entry name" value="Clp_rel_HeadMat"/>
    <property type="match status" value="1"/>
</dbReference>
<keyword evidence="5" id="KW-0720">Serine protease</keyword>
<dbReference type="CDD" id="cd07016">
    <property type="entry name" value="S14_ClpP_1"/>
    <property type="match status" value="1"/>
</dbReference>
<keyword evidence="2" id="KW-0963">Cytoplasm</keyword>
<reference evidence="7 8" key="1">
    <citation type="submission" date="2024-04" db="EMBL/GenBank/DDBJ databases">
        <title>Defined microbial consortia suppress multidrug-resistant proinflammatory Enterobacteriaceae via ecological control.</title>
        <authorList>
            <person name="Furuichi M."/>
            <person name="Kawaguchi T."/>
            <person name="Pust M."/>
            <person name="Yasuma K."/>
            <person name="Plichta D."/>
            <person name="Hasegawa N."/>
            <person name="Ohya T."/>
            <person name="Bhattarai S."/>
            <person name="Sasajima S."/>
            <person name="Aoto Y."/>
            <person name="Tuganbaev T."/>
            <person name="Yaginuma M."/>
            <person name="Ueda M."/>
            <person name="Okahashi N."/>
            <person name="Amafuji K."/>
            <person name="Kiridooshi Y."/>
            <person name="Sugita K."/>
            <person name="Strazar M."/>
            <person name="Skelly A."/>
            <person name="Suda W."/>
            <person name="Hattori M."/>
            <person name="Nakamoto N."/>
            <person name="Caballero S."/>
            <person name="Norman J."/>
            <person name="Olle B."/>
            <person name="Tanoue T."/>
            <person name="Arita M."/>
            <person name="Bucci V."/>
            <person name="Atarashi K."/>
            <person name="Xavier R."/>
            <person name="Honda K."/>
        </authorList>
    </citation>
    <scope>NUCLEOTIDE SEQUENCE [LARGE SCALE GENOMIC DNA]</scope>
    <source>
        <strain evidence="8">k34-0107-D12</strain>
    </source>
</reference>
<evidence type="ECO:0000313" key="8">
    <source>
        <dbReference type="Proteomes" id="UP001600941"/>
    </source>
</evidence>
<evidence type="ECO:0000256" key="5">
    <source>
        <dbReference type="ARBA" id="ARBA00022825"/>
    </source>
</evidence>
<evidence type="ECO:0000256" key="3">
    <source>
        <dbReference type="ARBA" id="ARBA00022670"/>
    </source>
</evidence>
<name>A0ABQ0BVM1_9FIRM</name>
<dbReference type="Gene3D" id="3.90.226.10">
    <property type="entry name" value="2-enoyl-CoA Hydratase, Chain A, domain 1"/>
    <property type="match status" value="1"/>
</dbReference>
<dbReference type="PRINTS" id="PR00127">
    <property type="entry name" value="CLPPROTEASEP"/>
</dbReference>
<comment type="caution">
    <text evidence="7">The sequence shown here is derived from an EMBL/GenBank/DDBJ whole genome shotgun (WGS) entry which is preliminary data.</text>
</comment>
<keyword evidence="3 7" id="KW-0645">Protease</keyword>
<dbReference type="InterPro" id="IPR001907">
    <property type="entry name" value="ClpP"/>
</dbReference>
<dbReference type="PANTHER" id="PTHR10381">
    <property type="entry name" value="ATP-DEPENDENT CLP PROTEASE PROTEOLYTIC SUBUNIT"/>
    <property type="match status" value="1"/>
</dbReference>
<dbReference type="SUPFAM" id="SSF52096">
    <property type="entry name" value="ClpP/crotonase"/>
    <property type="match status" value="1"/>
</dbReference>
<keyword evidence="4" id="KW-0378">Hydrolase</keyword>
<evidence type="ECO:0000256" key="4">
    <source>
        <dbReference type="ARBA" id="ARBA00022801"/>
    </source>
</evidence>
<dbReference type="EMBL" id="BAABZQ010000001">
    <property type="protein sequence ID" value="GAA6500437.1"/>
    <property type="molecule type" value="Genomic_DNA"/>
</dbReference>
<sequence>MSFLKGYEIKNTTETSADLYFYGDIVSDWWGAWQDEDQYPDAIKNFLSAQDGKDLNVYVNSGGGSVFAGIAIYNMLKRHAQKNTVNVYVDGLAGSIASLLPFAGSEPPKIPSNAFFFVHNPSCPLDGNAQAHRKMADDLDQIREGIINIYAEHMKEGVTIEEIKALMDNETWLNGQQAAEYFNIRTTEAKEYAASLGDYLKANCKEVPEEFKAKRTESDKILIDKRKEKLNKVKALVLQGITKGE</sequence>
<gene>
    <name evidence="7" type="ORF">K340107D12_32530</name>
</gene>
<dbReference type="InterPro" id="IPR023562">
    <property type="entry name" value="ClpP/TepA"/>
</dbReference>
<evidence type="ECO:0000313" key="7">
    <source>
        <dbReference type="EMBL" id="GAA6500437.1"/>
    </source>
</evidence>
<dbReference type="InterPro" id="IPR029045">
    <property type="entry name" value="ClpP/crotonase-like_dom_sf"/>
</dbReference>